<keyword evidence="2" id="KW-1185">Reference proteome</keyword>
<accession>A0AAV9RLB9</accession>
<dbReference type="Proteomes" id="UP001311232">
    <property type="component" value="Unassembled WGS sequence"/>
</dbReference>
<name>A0AAV9RLB9_9TELE</name>
<reference evidence="1 2" key="1">
    <citation type="submission" date="2021-06" db="EMBL/GenBank/DDBJ databases">
        <authorList>
            <person name="Palmer J.M."/>
        </authorList>
    </citation>
    <scope>NUCLEOTIDE SEQUENCE [LARGE SCALE GENOMIC DNA]</scope>
    <source>
        <strain evidence="1 2">MEX-2019</strain>
        <tissue evidence="1">Muscle</tissue>
    </source>
</reference>
<protein>
    <submittedName>
        <fullName evidence="1">Uncharacterized protein</fullName>
    </submittedName>
</protein>
<comment type="caution">
    <text evidence="1">The sequence shown here is derived from an EMBL/GenBank/DDBJ whole genome shotgun (WGS) entry which is preliminary data.</text>
</comment>
<evidence type="ECO:0000313" key="2">
    <source>
        <dbReference type="Proteomes" id="UP001311232"/>
    </source>
</evidence>
<organism evidence="1 2">
    <name type="scientific">Crenichthys baileyi</name>
    <name type="common">White River springfish</name>
    <dbReference type="NCBI Taxonomy" id="28760"/>
    <lineage>
        <taxon>Eukaryota</taxon>
        <taxon>Metazoa</taxon>
        <taxon>Chordata</taxon>
        <taxon>Craniata</taxon>
        <taxon>Vertebrata</taxon>
        <taxon>Euteleostomi</taxon>
        <taxon>Actinopterygii</taxon>
        <taxon>Neopterygii</taxon>
        <taxon>Teleostei</taxon>
        <taxon>Neoteleostei</taxon>
        <taxon>Acanthomorphata</taxon>
        <taxon>Ovalentaria</taxon>
        <taxon>Atherinomorphae</taxon>
        <taxon>Cyprinodontiformes</taxon>
        <taxon>Goodeidae</taxon>
        <taxon>Crenichthys</taxon>
    </lineage>
</organism>
<dbReference type="AlphaFoldDB" id="A0AAV9RLB9"/>
<dbReference type="EMBL" id="JAHHUM010001736">
    <property type="protein sequence ID" value="KAK5609771.1"/>
    <property type="molecule type" value="Genomic_DNA"/>
</dbReference>
<evidence type="ECO:0000313" key="1">
    <source>
        <dbReference type="EMBL" id="KAK5609771.1"/>
    </source>
</evidence>
<sequence length="160" mass="18217">MEWSWSGPQNADRQVAAWRGQELRRLADPQRLGQELRHRVIWYSSTSSQSPQSQENTTKLQVNLWFCTQYPVLPPSRNSGSSFSRGLSSYVASSWLSLVKGSLGSPTNEPCSPSNELPSKNIYQVSKTTTKQRKQLAWIELRPIKADLQQERNRLVPSTK</sequence>
<gene>
    <name evidence="1" type="ORF">CRENBAI_023009</name>
</gene>
<proteinExistence type="predicted"/>